<dbReference type="OrthoDB" id="9809663at2"/>
<dbReference type="Gene3D" id="3.30.50.10">
    <property type="entry name" value="Erythroid Transcription Factor GATA-1, subunit A"/>
    <property type="match status" value="1"/>
</dbReference>
<evidence type="ECO:0000313" key="4">
    <source>
        <dbReference type="EMBL" id="TWU25523.1"/>
    </source>
</evidence>
<evidence type="ECO:0000313" key="5">
    <source>
        <dbReference type="Proteomes" id="UP000318437"/>
    </source>
</evidence>
<name>A0A5C6CKX9_9BACT</name>
<dbReference type="InterPro" id="IPR013088">
    <property type="entry name" value="Znf_NHR/GATA"/>
</dbReference>
<evidence type="ECO:0000256" key="2">
    <source>
        <dbReference type="ARBA" id="ARBA00022833"/>
    </source>
</evidence>
<keyword evidence="2" id="KW-0862">Zinc</keyword>
<keyword evidence="5" id="KW-1185">Reference proteome</keyword>
<comment type="caution">
    <text evidence="4">The sequence shown here is derived from an EMBL/GenBank/DDBJ whole genome shotgun (WGS) entry which is preliminary data.</text>
</comment>
<dbReference type="Pfam" id="PF03884">
    <property type="entry name" value="YacG"/>
    <property type="match status" value="1"/>
</dbReference>
<evidence type="ECO:0000256" key="1">
    <source>
        <dbReference type="ARBA" id="ARBA00022723"/>
    </source>
</evidence>
<protein>
    <submittedName>
        <fullName evidence="4">Zinc-binding protein</fullName>
    </submittedName>
</protein>
<gene>
    <name evidence="4" type="ORF">Pla144_27280</name>
</gene>
<keyword evidence="1" id="KW-0479">Metal-binding</keyword>
<dbReference type="PANTHER" id="PTHR36150">
    <property type="entry name" value="DNA GYRASE INHIBITOR YACG"/>
    <property type="match status" value="1"/>
</dbReference>
<feature type="compositionally biased region" description="Acidic residues" evidence="3">
    <location>
        <begin position="46"/>
        <end position="59"/>
    </location>
</feature>
<dbReference type="RefSeq" id="WP_146451126.1">
    <property type="nucleotide sequence ID" value="NZ_SJPS01000004.1"/>
</dbReference>
<dbReference type="PANTHER" id="PTHR36150:SF1">
    <property type="entry name" value="DNA GYRASE INHIBITOR YACG"/>
    <property type="match status" value="1"/>
</dbReference>
<dbReference type="AlphaFoldDB" id="A0A5C6CKX9"/>
<organism evidence="4 5">
    <name type="scientific">Bythopirellula polymerisocia</name>
    <dbReference type="NCBI Taxonomy" id="2528003"/>
    <lineage>
        <taxon>Bacteria</taxon>
        <taxon>Pseudomonadati</taxon>
        <taxon>Planctomycetota</taxon>
        <taxon>Planctomycetia</taxon>
        <taxon>Pirellulales</taxon>
        <taxon>Lacipirellulaceae</taxon>
        <taxon>Bythopirellula</taxon>
    </lineage>
</organism>
<sequence length="59" mass="6926">MHCPICNSQFEQHETVAMPFCSDRCRQIDIGRWLEEGYSLPRIADPEDDEEPDDDTLRN</sequence>
<feature type="region of interest" description="Disordered" evidence="3">
    <location>
        <begin position="37"/>
        <end position="59"/>
    </location>
</feature>
<proteinExistence type="predicted"/>
<dbReference type="EMBL" id="SJPS01000004">
    <property type="protein sequence ID" value="TWU25523.1"/>
    <property type="molecule type" value="Genomic_DNA"/>
</dbReference>
<dbReference type="Proteomes" id="UP000318437">
    <property type="component" value="Unassembled WGS sequence"/>
</dbReference>
<dbReference type="GO" id="GO:0006355">
    <property type="term" value="P:regulation of DNA-templated transcription"/>
    <property type="evidence" value="ECO:0007669"/>
    <property type="project" value="InterPro"/>
</dbReference>
<evidence type="ECO:0000256" key="3">
    <source>
        <dbReference type="SAM" id="MobiDB-lite"/>
    </source>
</evidence>
<dbReference type="InterPro" id="IPR005584">
    <property type="entry name" value="DNA_gyrase_inhibitor_YacG"/>
</dbReference>
<reference evidence="4 5" key="1">
    <citation type="submission" date="2019-02" db="EMBL/GenBank/DDBJ databases">
        <title>Deep-cultivation of Planctomycetes and their phenomic and genomic characterization uncovers novel biology.</title>
        <authorList>
            <person name="Wiegand S."/>
            <person name="Jogler M."/>
            <person name="Boedeker C."/>
            <person name="Pinto D."/>
            <person name="Vollmers J."/>
            <person name="Rivas-Marin E."/>
            <person name="Kohn T."/>
            <person name="Peeters S.H."/>
            <person name="Heuer A."/>
            <person name="Rast P."/>
            <person name="Oberbeckmann S."/>
            <person name="Bunk B."/>
            <person name="Jeske O."/>
            <person name="Meyerdierks A."/>
            <person name="Storesund J.E."/>
            <person name="Kallscheuer N."/>
            <person name="Luecker S."/>
            <person name="Lage O.M."/>
            <person name="Pohl T."/>
            <person name="Merkel B.J."/>
            <person name="Hornburger P."/>
            <person name="Mueller R.-W."/>
            <person name="Bruemmer F."/>
            <person name="Labrenz M."/>
            <person name="Spormann A.M."/>
            <person name="Op Den Camp H."/>
            <person name="Overmann J."/>
            <person name="Amann R."/>
            <person name="Jetten M.S.M."/>
            <person name="Mascher T."/>
            <person name="Medema M.H."/>
            <person name="Devos D.P."/>
            <person name="Kaster A.-K."/>
            <person name="Ovreas L."/>
            <person name="Rohde M."/>
            <person name="Galperin M.Y."/>
            <person name="Jogler C."/>
        </authorList>
    </citation>
    <scope>NUCLEOTIDE SEQUENCE [LARGE SCALE GENOMIC DNA]</scope>
    <source>
        <strain evidence="4 5">Pla144</strain>
    </source>
</reference>
<accession>A0A5C6CKX9</accession>
<dbReference type="SUPFAM" id="SSF57716">
    <property type="entry name" value="Glucocorticoid receptor-like (DNA-binding domain)"/>
    <property type="match status" value="1"/>
</dbReference>
<dbReference type="GO" id="GO:0008270">
    <property type="term" value="F:zinc ion binding"/>
    <property type="evidence" value="ECO:0007669"/>
    <property type="project" value="InterPro"/>
</dbReference>